<dbReference type="Proteomes" id="UP000295606">
    <property type="component" value="Unassembled WGS sequence"/>
</dbReference>
<keyword evidence="1" id="KW-0732">Signal</keyword>
<name>A0A4R5LK86_9BURK</name>
<dbReference type="OrthoDB" id="9115139at2"/>
<organism evidence="2 3">
    <name type="scientific">Paraburkholderia guartelaensis</name>
    <dbReference type="NCBI Taxonomy" id="2546446"/>
    <lineage>
        <taxon>Bacteria</taxon>
        <taxon>Pseudomonadati</taxon>
        <taxon>Pseudomonadota</taxon>
        <taxon>Betaproteobacteria</taxon>
        <taxon>Burkholderiales</taxon>
        <taxon>Burkholderiaceae</taxon>
        <taxon>Paraburkholderia</taxon>
    </lineage>
</organism>
<dbReference type="Pfam" id="PF13663">
    <property type="entry name" value="DUF4148"/>
    <property type="match status" value="1"/>
</dbReference>
<gene>
    <name evidence="2" type="ORF">E1N52_06080</name>
</gene>
<dbReference type="EMBL" id="SMOD01000003">
    <property type="protein sequence ID" value="TDG10067.1"/>
    <property type="molecule type" value="Genomic_DNA"/>
</dbReference>
<comment type="caution">
    <text evidence="2">The sequence shown here is derived from an EMBL/GenBank/DDBJ whole genome shotgun (WGS) entry which is preliminary data.</text>
</comment>
<evidence type="ECO:0000313" key="2">
    <source>
        <dbReference type="EMBL" id="TDG10067.1"/>
    </source>
</evidence>
<evidence type="ECO:0000256" key="1">
    <source>
        <dbReference type="SAM" id="SignalP"/>
    </source>
</evidence>
<protein>
    <submittedName>
        <fullName evidence="2">DUF4148 domain-containing protein</fullName>
    </submittedName>
</protein>
<accession>A0A4R5LK86</accession>
<sequence length="82" mass="8521">MNVSKLALAFAASAAVLTAAPVFAAMPAQSSAAQPTVQQSQAWMPASNAANAKITRAQVRQELVQAQHDGQLAAIQQLYRGS</sequence>
<feature type="signal peptide" evidence="1">
    <location>
        <begin position="1"/>
        <end position="24"/>
    </location>
</feature>
<reference evidence="2 3" key="1">
    <citation type="submission" date="2019-03" db="EMBL/GenBank/DDBJ databases">
        <title>Paraburkholderia sp. isolated from native Mimosa gymnas in Guartela State Park, Brazil.</title>
        <authorList>
            <person name="Paulitsch F."/>
            <person name="Hungria M."/>
            <person name="Delamuta J.R.M."/>
            <person name="Ribeiro R.A."/>
            <person name="Dall'Agnol R."/>
            <person name="Silva J.S.B."/>
        </authorList>
    </citation>
    <scope>NUCLEOTIDE SEQUENCE [LARGE SCALE GENOMIC DNA]</scope>
    <source>
        <strain evidence="2 3">CNPSo 3008</strain>
    </source>
</reference>
<proteinExistence type="predicted"/>
<dbReference type="InterPro" id="IPR025421">
    <property type="entry name" value="DUF4148"/>
</dbReference>
<dbReference type="AlphaFoldDB" id="A0A4R5LK86"/>
<dbReference type="RefSeq" id="WP_133181101.1">
    <property type="nucleotide sequence ID" value="NZ_SMOD01000003.1"/>
</dbReference>
<feature type="chain" id="PRO_5020545893" evidence="1">
    <location>
        <begin position="25"/>
        <end position="82"/>
    </location>
</feature>
<evidence type="ECO:0000313" key="3">
    <source>
        <dbReference type="Proteomes" id="UP000295606"/>
    </source>
</evidence>